<accession>A0ACB9HSR2</accession>
<dbReference type="Proteomes" id="UP001056120">
    <property type="component" value="Linkage Group LG11"/>
</dbReference>
<gene>
    <name evidence="1" type="ORF">L1987_33755</name>
</gene>
<keyword evidence="2" id="KW-1185">Reference proteome</keyword>
<sequence length="114" mass="12414">MISGCNQTNNVDLGRSTFLFSISQNKFVFEGCGNAVMMDHGISLTGCSTTCRNDSVSDKNNCLGISCCQTTIPYHLKSYSMNITGLEWLGGDAACTSALLMDKDSYLEEDNSYH</sequence>
<reference evidence="1 2" key="2">
    <citation type="journal article" date="2022" name="Mol. Ecol. Resour.">
        <title>The genomes of chicory, endive, great burdock and yacon provide insights into Asteraceae paleo-polyploidization history and plant inulin production.</title>
        <authorList>
            <person name="Fan W."/>
            <person name="Wang S."/>
            <person name="Wang H."/>
            <person name="Wang A."/>
            <person name="Jiang F."/>
            <person name="Liu H."/>
            <person name="Zhao H."/>
            <person name="Xu D."/>
            <person name="Zhang Y."/>
        </authorList>
    </citation>
    <scope>NUCLEOTIDE SEQUENCE [LARGE SCALE GENOMIC DNA]</scope>
    <source>
        <strain evidence="2">cv. Yunnan</strain>
        <tissue evidence="1">Leaves</tissue>
    </source>
</reference>
<comment type="caution">
    <text evidence="1">The sequence shown here is derived from an EMBL/GenBank/DDBJ whole genome shotgun (WGS) entry which is preliminary data.</text>
</comment>
<organism evidence="1 2">
    <name type="scientific">Smallanthus sonchifolius</name>
    <dbReference type="NCBI Taxonomy" id="185202"/>
    <lineage>
        <taxon>Eukaryota</taxon>
        <taxon>Viridiplantae</taxon>
        <taxon>Streptophyta</taxon>
        <taxon>Embryophyta</taxon>
        <taxon>Tracheophyta</taxon>
        <taxon>Spermatophyta</taxon>
        <taxon>Magnoliopsida</taxon>
        <taxon>eudicotyledons</taxon>
        <taxon>Gunneridae</taxon>
        <taxon>Pentapetalae</taxon>
        <taxon>asterids</taxon>
        <taxon>campanulids</taxon>
        <taxon>Asterales</taxon>
        <taxon>Asteraceae</taxon>
        <taxon>Asteroideae</taxon>
        <taxon>Heliantheae alliance</taxon>
        <taxon>Millerieae</taxon>
        <taxon>Smallanthus</taxon>
    </lineage>
</organism>
<evidence type="ECO:0000313" key="2">
    <source>
        <dbReference type="Proteomes" id="UP001056120"/>
    </source>
</evidence>
<name>A0ACB9HSR2_9ASTR</name>
<dbReference type="EMBL" id="CM042028">
    <property type="protein sequence ID" value="KAI3798478.1"/>
    <property type="molecule type" value="Genomic_DNA"/>
</dbReference>
<protein>
    <submittedName>
        <fullName evidence="1">Uncharacterized protein</fullName>
    </submittedName>
</protein>
<proteinExistence type="predicted"/>
<evidence type="ECO:0000313" key="1">
    <source>
        <dbReference type="EMBL" id="KAI3798478.1"/>
    </source>
</evidence>
<reference evidence="2" key="1">
    <citation type="journal article" date="2022" name="Mol. Ecol. Resour.">
        <title>The genomes of chicory, endive, great burdock and yacon provide insights into Asteraceae palaeo-polyploidization history and plant inulin production.</title>
        <authorList>
            <person name="Fan W."/>
            <person name="Wang S."/>
            <person name="Wang H."/>
            <person name="Wang A."/>
            <person name="Jiang F."/>
            <person name="Liu H."/>
            <person name="Zhao H."/>
            <person name="Xu D."/>
            <person name="Zhang Y."/>
        </authorList>
    </citation>
    <scope>NUCLEOTIDE SEQUENCE [LARGE SCALE GENOMIC DNA]</scope>
    <source>
        <strain evidence="2">cv. Yunnan</strain>
    </source>
</reference>